<dbReference type="EMBL" id="BOPG01000044">
    <property type="protein sequence ID" value="GIJ58927.1"/>
    <property type="molecule type" value="Genomic_DNA"/>
</dbReference>
<dbReference type="InterPro" id="IPR014284">
    <property type="entry name" value="RNA_pol_sigma-70_dom"/>
</dbReference>
<protein>
    <submittedName>
        <fullName evidence="1">RNA polymerase sigma factor</fullName>
    </submittedName>
</protein>
<gene>
    <name evidence="1" type="primary">rpoE_34</name>
    <name evidence="1" type="ORF">Vau01_064430</name>
</gene>
<dbReference type="SUPFAM" id="SSF88946">
    <property type="entry name" value="Sigma2 domain of RNA polymerase sigma factors"/>
    <property type="match status" value="1"/>
</dbReference>
<dbReference type="NCBIfam" id="TIGR02937">
    <property type="entry name" value="sigma70-ECF"/>
    <property type="match status" value="1"/>
</dbReference>
<evidence type="ECO:0000313" key="1">
    <source>
        <dbReference type="EMBL" id="GIJ58927.1"/>
    </source>
</evidence>
<keyword evidence="2" id="KW-1185">Reference proteome</keyword>
<dbReference type="Proteomes" id="UP000612585">
    <property type="component" value="Unassembled WGS sequence"/>
</dbReference>
<reference evidence="1" key="1">
    <citation type="submission" date="2021-01" db="EMBL/GenBank/DDBJ databases">
        <title>Whole genome shotgun sequence of Virgisporangium aurantiacum NBRC 16421.</title>
        <authorList>
            <person name="Komaki H."/>
            <person name="Tamura T."/>
        </authorList>
    </citation>
    <scope>NUCLEOTIDE SEQUENCE</scope>
    <source>
        <strain evidence="1">NBRC 16421</strain>
    </source>
</reference>
<dbReference type="InterPro" id="IPR013325">
    <property type="entry name" value="RNA_pol_sigma_r2"/>
</dbReference>
<comment type="caution">
    <text evidence="1">The sequence shown here is derived from an EMBL/GenBank/DDBJ whole genome shotgun (WGS) entry which is preliminary data.</text>
</comment>
<evidence type="ECO:0000313" key="2">
    <source>
        <dbReference type="Proteomes" id="UP000612585"/>
    </source>
</evidence>
<dbReference type="RefSeq" id="WP_204000436.1">
    <property type="nucleotide sequence ID" value="NZ_BOPG01000044.1"/>
</dbReference>
<dbReference type="SUPFAM" id="SSF88659">
    <property type="entry name" value="Sigma3 and sigma4 domains of RNA polymerase sigma factors"/>
    <property type="match status" value="1"/>
</dbReference>
<dbReference type="Gene3D" id="1.10.10.10">
    <property type="entry name" value="Winged helix-like DNA-binding domain superfamily/Winged helix DNA-binding domain"/>
    <property type="match status" value="1"/>
</dbReference>
<sequence length="199" mass="22372">MTALQADDAADSPWSAAAEAFVAWRDEGRVEGLDRLVQLVTPTLWHMARGHGLSAEESKDVIQSTWQALVTARTSIRDPQAVWRWITVTCRRFAAKAARTGRREEPVELMHLDRRTAEDADPQSLVVRDDTADRLWQHVAKLSDLCRRILRIIAFDIQPDYRALATELGIPVGSIGPNRGRCLLKLRQLLGADPGWSDR</sequence>
<organism evidence="1 2">
    <name type="scientific">Virgisporangium aurantiacum</name>
    <dbReference type="NCBI Taxonomy" id="175570"/>
    <lineage>
        <taxon>Bacteria</taxon>
        <taxon>Bacillati</taxon>
        <taxon>Actinomycetota</taxon>
        <taxon>Actinomycetes</taxon>
        <taxon>Micromonosporales</taxon>
        <taxon>Micromonosporaceae</taxon>
        <taxon>Virgisporangium</taxon>
    </lineage>
</organism>
<proteinExistence type="predicted"/>
<dbReference type="GO" id="GO:0006352">
    <property type="term" value="P:DNA-templated transcription initiation"/>
    <property type="evidence" value="ECO:0007669"/>
    <property type="project" value="InterPro"/>
</dbReference>
<dbReference type="AlphaFoldDB" id="A0A8J3Z9N9"/>
<name>A0A8J3Z9N9_9ACTN</name>
<dbReference type="InterPro" id="IPR013324">
    <property type="entry name" value="RNA_pol_sigma_r3/r4-like"/>
</dbReference>
<dbReference type="InterPro" id="IPR036388">
    <property type="entry name" value="WH-like_DNA-bd_sf"/>
</dbReference>
<dbReference type="Gene3D" id="1.10.1740.10">
    <property type="match status" value="1"/>
</dbReference>
<dbReference type="GO" id="GO:0003700">
    <property type="term" value="F:DNA-binding transcription factor activity"/>
    <property type="evidence" value="ECO:0007669"/>
    <property type="project" value="InterPro"/>
</dbReference>
<accession>A0A8J3Z9N9</accession>